<comment type="caution">
    <text evidence="2">The sequence shown here is derived from an EMBL/GenBank/DDBJ whole genome shotgun (WGS) entry which is preliminary data.</text>
</comment>
<sequence length="61" mass="6741">MVIAANLFSFDLFGLTRRKGDDAGKEQKPASVSSETRQSDRDDVKLGEAQGIFYFGLFPVL</sequence>
<evidence type="ECO:0000313" key="3">
    <source>
        <dbReference type="Proteomes" id="UP001235269"/>
    </source>
</evidence>
<feature type="compositionally biased region" description="Basic and acidic residues" evidence="1">
    <location>
        <begin position="19"/>
        <end position="28"/>
    </location>
</feature>
<dbReference type="Proteomes" id="UP001235269">
    <property type="component" value="Unassembled WGS sequence"/>
</dbReference>
<feature type="region of interest" description="Disordered" evidence="1">
    <location>
        <begin position="19"/>
        <end position="43"/>
    </location>
</feature>
<dbReference type="RefSeq" id="WP_307158632.1">
    <property type="nucleotide sequence ID" value="NZ_JAUSWH010000008.1"/>
</dbReference>
<name>A0ABU0IDW7_9HYPH</name>
<gene>
    <name evidence="2" type="ORF">QO005_002780</name>
</gene>
<evidence type="ECO:0000256" key="1">
    <source>
        <dbReference type="SAM" id="MobiDB-lite"/>
    </source>
</evidence>
<dbReference type="EMBL" id="JAUSWH010000008">
    <property type="protein sequence ID" value="MDQ0456439.1"/>
    <property type="molecule type" value="Genomic_DNA"/>
</dbReference>
<proteinExistence type="predicted"/>
<protein>
    <submittedName>
        <fullName evidence="2">Uncharacterized protein</fullName>
    </submittedName>
</protein>
<accession>A0ABU0IDW7</accession>
<reference evidence="2 3" key="1">
    <citation type="submission" date="2023-07" db="EMBL/GenBank/DDBJ databases">
        <title>Genomic Encyclopedia of Type Strains, Phase IV (KMG-IV): sequencing the most valuable type-strain genomes for metagenomic binning, comparative biology and taxonomic classification.</title>
        <authorList>
            <person name="Goeker M."/>
        </authorList>
    </citation>
    <scope>NUCLEOTIDE SEQUENCE [LARGE SCALE GENOMIC DNA]</scope>
    <source>
        <strain evidence="2 3">DSM 100301</strain>
    </source>
</reference>
<organism evidence="2 3">
    <name type="scientific">Rhizobium paknamense</name>
    <dbReference type="NCBI Taxonomy" id="1206817"/>
    <lineage>
        <taxon>Bacteria</taxon>
        <taxon>Pseudomonadati</taxon>
        <taxon>Pseudomonadota</taxon>
        <taxon>Alphaproteobacteria</taxon>
        <taxon>Hyphomicrobiales</taxon>
        <taxon>Rhizobiaceae</taxon>
        <taxon>Rhizobium/Agrobacterium group</taxon>
        <taxon>Rhizobium</taxon>
    </lineage>
</organism>
<keyword evidence="3" id="KW-1185">Reference proteome</keyword>
<evidence type="ECO:0000313" key="2">
    <source>
        <dbReference type="EMBL" id="MDQ0456439.1"/>
    </source>
</evidence>